<dbReference type="CDD" id="cd00093">
    <property type="entry name" value="HTH_XRE"/>
    <property type="match status" value="1"/>
</dbReference>
<keyword evidence="2" id="KW-1185">Reference proteome</keyword>
<accession>A0A927MU42</accession>
<organism evidence="1 2">
    <name type="scientific">Actinopolymorpha pittospori</name>
    <dbReference type="NCBI Taxonomy" id="648752"/>
    <lineage>
        <taxon>Bacteria</taxon>
        <taxon>Bacillati</taxon>
        <taxon>Actinomycetota</taxon>
        <taxon>Actinomycetes</taxon>
        <taxon>Propionibacteriales</taxon>
        <taxon>Actinopolymorphaceae</taxon>
        <taxon>Actinopolymorpha</taxon>
    </lineage>
</organism>
<dbReference type="RefSeq" id="WP_192750390.1">
    <property type="nucleotide sequence ID" value="NZ_BAABJL010000011.1"/>
</dbReference>
<name>A0A927MU42_9ACTN</name>
<dbReference type="EMBL" id="JADBEM010000001">
    <property type="protein sequence ID" value="MBE1606224.1"/>
    <property type="molecule type" value="Genomic_DNA"/>
</dbReference>
<proteinExistence type="predicted"/>
<dbReference type="InterPro" id="IPR001387">
    <property type="entry name" value="Cro/C1-type_HTH"/>
</dbReference>
<gene>
    <name evidence="1" type="ORF">HEB94_003072</name>
</gene>
<evidence type="ECO:0000313" key="2">
    <source>
        <dbReference type="Proteomes" id="UP000638648"/>
    </source>
</evidence>
<protein>
    <submittedName>
        <fullName evidence="1">Transcriptional regulator with XRE-family HTH domain</fullName>
    </submittedName>
</protein>
<dbReference type="AlphaFoldDB" id="A0A927MU42"/>
<dbReference type="Proteomes" id="UP000638648">
    <property type="component" value="Unassembled WGS sequence"/>
</dbReference>
<comment type="caution">
    <text evidence="1">The sequence shown here is derived from an EMBL/GenBank/DDBJ whole genome shotgun (WGS) entry which is preliminary data.</text>
</comment>
<sequence>MTRRASQNEIARRLGIAPSSVNRWQTGDPKPESVRAFAIEYGRPVPEAFVAAGFMQPEDVEEAPTPGPVPPASLSVEEAVERIWGLTALPEETRRALILDLMEREARGESEAS</sequence>
<evidence type="ECO:0000313" key="1">
    <source>
        <dbReference type="EMBL" id="MBE1606224.1"/>
    </source>
</evidence>
<reference evidence="1" key="1">
    <citation type="submission" date="2020-10" db="EMBL/GenBank/DDBJ databases">
        <title>Sequencing the genomes of 1000 actinobacteria strains.</title>
        <authorList>
            <person name="Klenk H.-P."/>
        </authorList>
    </citation>
    <scope>NUCLEOTIDE SEQUENCE</scope>
    <source>
        <strain evidence="1">DSM 45354</strain>
    </source>
</reference>